<organism evidence="1 2">
    <name type="scientific">Nelumbo nucifera</name>
    <name type="common">Sacred lotus</name>
    <dbReference type="NCBI Taxonomy" id="4432"/>
    <lineage>
        <taxon>Eukaryota</taxon>
        <taxon>Viridiplantae</taxon>
        <taxon>Streptophyta</taxon>
        <taxon>Embryophyta</taxon>
        <taxon>Tracheophyta</taxon>
        <taxon>Spermatophyta</taxon>
        <taxon>Magnoliopsida</taxon>
        <taxon>Proteales</taxon>
        <taxon>Nelumbonaceae</taxon>
        <taxon>Nelumbo</taxon>
    </lineage>
</organism>
<proteinExistence type="predicted"/>
<accession>A0A822YUH9</accession>
<gene>
    <name evidence="1" type="ORF">HUJ06_006393</name>
</gene>
<keyword evidence="2" id="KW-1185">Reference proteome</keyword>
<sequence length="58" mass="6699">MMIKATPANNPIIIARVFPVSSDESVVHHKIKIHTKIYIESRHYNYFISEGINGQYLI</sequence>
<protein>
    <submittedName>
        <fullName evidence="1">Uncharacterized protein</fullName>
    </submittedName>
</protein>
<name>A0A822YUH9_NELNU</name>
<reference evidence="1 2" key="1">
    <citation type="journal article" date="2020" name="Mol. Biol. Evol.">
        <title>Distinct Expression and Methylation Patterns for Genes with Different Fates following a Single Whole-Genome Duplication in Flowering Plants.</title>
        <authorList>
            <person name="Shi T."/>
            <person name="Rahmani R.S."/>
            <person name="Gugger P.F."/>
            <person name="Wang M."/>
            <person name="Li H."/>
            <person name="Zhang Y."/>
            <person name="Li Z."/>
            <person name="Wang Q."/>
            <person name="Van de Peer Y."/>
            <person name="Marchal K."/>
            <person name="Chen J."/>
        </authorList>
    </citation>
    <scope>NUCLEOTIDE SEQUENCE [LARGE SCALE GENOMIC DNA]</scope>
    <source>
        <tissue evidence="1">Leaf</tissue>
    </source>
</reference>
<comment type="caution">
    <text evidence="1">The sequence shown here is derived from an EMBL/GenBank/DDBJ whole genome shotgun (WGS) entry which is preliminary data.</text>
</comment>
<dbReference type="Proteomes" id="UP000607653">
    <property type="component" value="Unassembled WGS sequence"/>
</dbReference>
<dbReference type="AlphaFoldDB" id="A0A822YUH9"/>
<evidence type="ECO:0000313" key="1">
    <source>
        <dbReference type="EMBL" id="DAD35753.1"/>
    </source>
</evidence>
<evidence type="ECO:0000313" key="2">
    <source>
        <dbReference type="Proteomes" id="UP000607653"/>
    </source>
</evidence>
<dbReference type="EMBL" id="DUZY01000004">
    <property type="protein sequence ID" value="DAD35753.1"/>
    <property type="molecule type" value="Genomic_DNA"/>
</dbReference>